<keyword evidence="1" id="KW-0472">Membrane</keyword>
<feature type="domain" description="PAC" evidence="3">
    <location>
        <begin position="426"/>
        <end position="480"/>
    </location>
</feature>
<feature type="domain" description="PAC" evidence="3">
    <location>
        <begin position="306"/>
        <end position="358"/>
    </location>
</feature>
<dbReference type="SUPFAM" id="SSF55073">
    <property type="entry name" value="Nucleotide cyclase"/>
    <property type="match status" value="1"/>
</dbReference>
<keyword evidence="1" id="KW-1133">Transmembrane helix</keyword>
<dbReference type="Gene3D" id="3.30.450.20">
    <property type="entry name" value="PAS domain"/>
    <property type="match status" value="2"/>
</dbReference>
<feature type="domain" description="PAS" evidence="2">
    <location>
        <begin position="232"/>
        <end position="303"/>
    </location>
</feature>
<dbReference type="InterPro" id="IPR001610">
    <property type="entry name" value="PAC"/>
</dbReference>
<accession>A0ABQ5Q184</accession>
<dbReference type="InterPro" id="IPR029787">
    <property type="entry name" value="Nucleotide_cyclase"/>
</dbReference>
<comment type="caution">
    <text evidence="5">The sequence shown here is derived from an EMBL/GenBank/DDBJ whole genome shotgun (WGS) entry which is preliminary data.</text>
</comment>
<gene>
    <name evidence="5" type="ORF">GETHED_25300</name>
</gene>
<dbReference type="CDD" id="cd00130">
    <property type="entry name" value="PAS"/>
    <property type="match status" value="2"/>
</dbReference>
<dbReference type="InterPro" id="IPR000160">
    <property type="entry name" value="GGDEF_dom"/>
</dbReference>
<dbReference type="NCBIfam" id="TIGR00229">
    <property type="entry name" value="sensory_box"/>
    <property type="match status" value="2"/>
</dbReference>
<dbReference type="InterPro" id="IPR013656">
    <property type="entry name" value="PAS_4"/>
</dbReference>
<dbReference type="InterPro" id="IPR000700">
    <property type="entry name" value="PAS-assoc_C"/>
</dbReference>
<dbReference type="RefSeq" id="WP_285609900.1">
    <property type="nucleotide sequence ID" value="NZ_BSDC01000003.1"/>
</dbReference>
<keyword evidence="6" id="KW-1185">Reference proteome</keyword>
<keyword evidence="1" id="KW-0812">Transmembrane</keyword>
<name>A0ABQ5Q184_9BACT</name>
<dbReference type="SMART" id="SM00267">
    <property type="entry name" value="GGDEF"/>
    <property type="match status" value="1"/>
</dbReference>
<evidence type="ECO:0000313" key="6">
    <source>
        <dbReference type="Proteomes" id="UP001165044"/>
    </source>
</evidence>
<sequence length="652" mass="71050">MATSLLSDVECETQRRLTDQLFRNAPFTWAAHLVNAALLAGVNATQGAPPWLAAGWWALIAAAGTARYALARHHAISPNAETPLAWQRRYVRATAFLSASWGAGALLFVFTGGEGARLFTGLVVAGMVAGVMPLLVSVPAALRTFVALAGLPMAAAVLIKAHTPVQWAFGFTSLVFMGYILSGAKHLHRMLEVSIRLGLEQGRLAESLEQAHAAAARALADRKDLEEAMRRERDFAEGLIDTAQAIVIVLDLEGRILRLNHFMEELSGYARSELQNADWFAIFPPESEQDEARARFLEAVAGGRSTANTSEIIARDGHRILVEWHDKPLRDADGAIIGLLALGQDVTERERLAESQRLLSAAVEQSVASIVITDTHADIQFVNAGFTRSTGYTLAESIGQNPRILKSGHTPRKTFEDMWAALDRGLPWEGELVNRKKNGEEYWELARISPVVDASGRTTHYLAVKEDITQRKAMEAELQRLATTDPLTGVANRRRFLQEMDLELARHKRFHKPAAFLLLDLDHFKQVNDTHGHATGDLALKHLAELARLRLRRLDLFGRLGGEEFGILLPGTGQAGAMALAEHFRSQVAHTPVQSSAGPITLTVSIGLTTFDAGDAAPDAILARADAALYSAKEGGRNRVVENPAGQRPVLP</sequence>
<evidence type="ECO:0000259" key="2">
    <source>
        <dbReference type="PROSITE" id="PS50112"/>
    </source>
</evidence>
<dbReference type="NCBIfam" id="TIGR00254">
    <property type="entry name" value="GGDEF"/>
    <property type="match status" value="1"/>
</dbReference>
<dbReference type="EMBL" id="BSDC01000003">
    <property type="protein sequence ID" value="GLH68166.1"/>
    <property type="molecule type" value="Genomic_DNA"/>
</dbReference>
<dbReference type="Proteomes" id="UP001165044">
    <property type="component" value="Unassembled WGS sequence"/>
</dbReference>
<dbReference type="InterPro" id="IPR000014">
    <property type="entry name" value="PAS"/>
</dbReference>
<evidence type="ECO:0008006" key="7">
    <source>
        <dbReference type="Google" id="ProtNLM"/>
    </source>
</evidence>
<evidence type="ECO:0000259" key="4">
    <source>
        <dbReference type="PROSITE" id="PS50887"/>
    </source>
</evidence>
<evidence type="ECO:0000259" key="3">
    <source>
        <dbReference type="PROSITE" id="PS50113"/>
    </source>
</evidence>
<dbReference type="InterPro" id="IPR035965">
    <property type="entry name" value="PAS-like_dom_sf"/>
</dbReference>
<dbReference type="PANTHER" id="PTHR46663">
    <property type="entry name" value="DIGUANYLATE CYCLASE DGCT-RELATED"/>
    <property type="match status" value="1"/>
</dbReference>
<dbReference type="Gene3D" id="3.30.70.270">
    <property type="match status" value="1"/>
</dbReference>
<dbReference type="InterPro" id="IPR052163">
    <property type="entry name" value="DGC-Regulatory_Protein"/>
</dbReference>
<feature type="transmembrane region" description="Helical" evidence="1">
    <location>
        <begin position="142"/>
        <end position="159"/>
    </location>
</feature>
<dbReference type="PROSITE" id="PS50113">
    <property type="entry name" value="PAC"/>
    <property type="match status" value="2"/>
</dbReference>
<feature type="transmembrane region" description="Helical" evidence="1">
    <location>
        <begin position="116"/>
        <end position="135"/>
    </location>
</feature>
<proteinExistence type="predicted"/>
<feature type="transmembrane region" description="Helical" evidence="1">
    <location>
        <begin position="51"/>
        <end position="70"/>
    </location>
</feature>
<evidence type="ECO:0000313" key="5">
    <source>
        <dbReference type="EMBL" id="GLH68166.1"/>
    </source>
</evidence>
<dbReference type="SUPFAM" id="SSF55785">
    <property type="entry name" value="PYP-like sensor domain (PAS domain)"/>
    <property type="match status" value="2"/>
</dbReference>
<protein>
    <recommendedName>
        <fullName evidence="7">Diguanylate cyclase</fullName>
    </recommendedName>
</protein>
<dbReference type="SMART" id="SM00086">
    <property type="entry name" value="PAC"/>
    <property type="match status" value="2"/>
</dbReference>
<reference evidence="5" key="1">
    <citation type="journal article" date="2023" name="Antonie Van Leeuwenhoek">
        <title>Mesoterricola silvestris gen. nov., sp. nov., Mesoterricola sediminis sp. nov., Geothrix oryzae sp. nov., Geothrix edaphica sp. nov., Geothrix rubra sp. nov., and Geothrix limicola sp. nov., six novel members of Acidobacteriota isolated from soils.</title>
        <authorList>
            <person name="Itoh H."/>
            <person name="Sugisawa Y."/>
            <person name="Mise K."/>
            <person name="Xu Z."/>
            <person name="Kuniyasu M."/>
            <person name="Ushijima N."/>
            <person name="Kawano K."/>
            <person name="Kobayashi E."/>
            <person name="Shiratori Y."/>
            <person name="Masuda Y."/>
            <person name="Senoo K."/>
        </authorList>
    </citation>
    <scope>NUCLEOTIDE SEQUENCE</scope>
    <source>
        <strain evidence="5">Red802</strain>
    </source>
</reference>
<dbReference type="CDD" id="cd01949">
    <property type="entry name" value="GGDEF"/>
    <property type="match status" value="1"/>
</dbReference>
<dbReference type="PROSITE" id="PS50112">
    <property type="entry name" value="PAS"/>
    <property type="match status" value="2"/>
</dbReference>
<dbReference type="PROSITE" id="PS50887">
    <property type="entry name" value="GGDEF"/>
    <property type="match status" value="1"/>
</dbReference>
<organism evidence="5 6">
    <name type="scientific">Geothrix edaphica</name>
    <dbReference type="NCBI Taxonomy" id="2927976"/>
    <lineage>
        <taxon>Bacteria</taxon>
        <taxon>Pseudomonadati</taxon>
        <taxon>Acidobacteriota</taxon>
        <taxon>Holophagae</taxon>
        <taxon>Holophagales</taxon>
        <taxon>Holophagaceae</taxon>
        <taxon>Geothrix</taxon>
    </lineage>
</organism>
<feature type="domain" description="PAS" evidence="2">
    <location>
        <begin position="355"/>
        <end position="401"/>
    </location>
</feature>
<feature type="domain" description="GGDEF" evidence="4">
    <location>
        <begin position="512"/>
        <end position="645"/>
    </location>
</feature>
<dbReference type="InterPro" id="IPR043128">
    <property type="entry name" value="Rev_trsase/Diguanyl_cyclase"/>
</dbReference>
<feature type="transmembrane region" description="Helical" evidence="1">
    <location>
        <begin position="90"/>
        <end position="110"/>
    </location>
</feature>
<dbReference type="Pfam" id="PF08448">
    <property type="entry name" value="PAS_4"/>
    <property type="match status" value="1"/>
</dbReference>
<feature type="transmembrane region" description="Helical" evidence="1">
    <location>
        <begin position="25"/>
        <end position="45"/>
    </location>
</feature>
<dbReference type="Pfam" id="PF13426">
    <property type="entry name" value="PAS_9"/>
    <property type="match status" value="1"/>
</dbReference>
<dbReference type="Pfam" id="PF00990">
    <property type="entry name" value="GGDEF"/>
    <property type="match status" value="1"/>
</dbReference>
<dbReference type="PANTHER" id="PTHR46663:SF4">
    <property type="entry name" value="DIGUANYLATE CYCLASE DGCT-RELATED"/>
    <property type="match status" value="1"/>
</dbReference>
<dbReference type="SMART" id="SM00091">
    <property type="entry name" value="PAS"/>
    <property type="match status" value="2"/>
</dbReference>
<evidence type="ECO:0000256" key="1">
    <source>
        <dbReference type="SAM" id="Phobius"/>
    </source>
</evidence>